<keyword evidence="1" id="KW-0472">Membrane</keyword>
<dbReference type="Proteomes" id="UP000323082">
    <property type="component" value="Unassembled WGS sequence"/>
</dbReference>
<reference evidence="2 3" key="1">
    <citation type="journal article" date="2015" name="Int. J. Syst. Evol. Microbiol.">
        <title>Chryseobacterium sediminis sp. nov., isolated from a river sediment.</title>
        <authorList>
            <person name="Kampfer P."/>
            <person name="Busse H.J."/>
            <person name="McInroy J.A."/>
            <person name="Glaeser S.P."/>
        </authorList>
    </citation>
    <scope>NUCLEOTIDE SEQUENCE [LARGE SCALE GENOMIC DNA]</scope>
    <source>
        <strain evidence="2 3">IMT-174</strain>
    </source>
</reference>
<evidence type="ECO:0000256" key="1">
    <source>
        <dbReference type="SAM" id="Phobius"/>
    </source>
</evidence>
<proteinExistence type="predicted"/>
<dbReference type="EMBL" id="VUNZ01000003">
    <property type="protein sequence ID" value="KAA2220614.1"/>
    <property type="molecule type" value="Genomic_DNA"/>
</dbReference>
<protein>
    <submittedName>
        <fullName evidence="2">Uncharacterized protein</fullName>
    </submittedName>
</protein>
<sequence length="155" mass="18076">MFENLSDQKKINLFLIFSAVFLIVFIYQITKPDDGSGGDKFTIADIKASFDGTIIKKVDLKKNVFSFVKILRKNKFDTLVNLGEYVDSINIGDRIIKQKNSPFFYAVDKEKNSRKYIFTLIPERIFNNDKFLQAWKDSCKGNWKDVVIHEKNFNN</sequence>
<accession>A0A5B2U1Z8</accession>
<dbReference type="AlphaFoldDB" id="A0A5B2U1Z8"/>
<name>A0A5B2U1Z8_9FLAO</name>
<keyword evidence="1" id="KW-0812">Transmembrane</keyword>
<comment type="caution">
    <text evidence="2">The sequence shown here is derived from an EMBL/GenBank/DDBJ whole genome shotgun (WGS) entry which is preliminary data.</text>
</comment>
<evidence type="ECO:0000313" key="2">
    <source>
        <dbReference type="EMBL" id="KAA2220614.1"/>
    </source>
</evidence>
<evidence type="ECO:0000313" key="3">
    <source>
        <dbReference type="Proteomes" id="UP000323082"/>
    </source>
</evidence>
<keyword evidence="1" id="KW-1133">Transmembrane helix</keyword>
<dbReference type="OrthoDB" id="1255836at2"/>
<gene>
    <name evidence="2" type="ORF">FW780_17220</name>
</gene>
<organism evidence="2 3">
    <name type="scientific">Chryseobacterium sediminis</name>
    <dbReference type="NCBI Taxonomy" id="1679494"/>
    <lineage>
        <taxon>Bacteria</taxon>
        <taxon>Pseudomonadati</taxon>
        <taxon>Bacteroidota</taxon>
        <taxon>Flavobacteriia</taxon>
        <taxon>Flavobacteriales</taxon>
        <taxon>Weeksellaceae</taxon>
        <taxon>Chryseobacterium group</taxon>
        <taxon>Chryseobacterium</taxon>
    </lineage>
</organism>
<dbReference type="RefSeq" id="WP_149834900.1">
    <property type="nucleotide sequence ID" value="NZ_VUNZ01000003.1"/>
</dbReference>
<feature type="transmembrane region" description="Helical" evidence="1">
    <location>
        <begin position="12"/>
        <end position="30"/>
    </location>
</feature>